<protein>
    <recommendedName>
        <fullName evidence="5">Carboxypeptidase Q</fullName>
    </recommendedName>
    <alternativeName>
        <fullName evidence="20">Plasma glutamate carboxypeptidase</fullName>
    </alternativeName>
</protein>
<dbReference type="GO" id="GO:0006508">
    <property type="term" value="P:proteolysis"/>
    <property type="evidence" value="ECO:0007669"/>
    <property type="project" value="UniProtKB-KW"/>
</dbReference>
<keyword evidence="7" id="KW-0121">Carboxypeptidase</keyword>
<reference evidence="24" key="3">
    <citation type="submission" date="2023-06" db="EMBL/GenBank/DDBJ databases">
        <title>Pangenomics reveal diversification of enzyme families and niche specialization in globally abundant SAR202 bacteria.</title>
        <authorList>
            <person name="Saw J.H.W."/>
        </authorList>
    </citation>
    <scope>NUCLEOTIDE SEQUENCE [LARGE SCALE GENOMIC DNA]</scope>
    <source>
        <strain evidence="24">JH1073</strain>
    </source>
</reference>
<evidence type="ECO:0000256" key="11">
    <source>
        <dbReference type="ARBA" id="ARBA00022801"/>
    </source>
</evidence>
<keyword evidence="6" id="KW-0964">Secreted</keyword>
<keyword evidence="10" id="KW-0732">Signal</keyword>
<evidence type="ECO:0000256" key="17">
    <source>
        <dbReference type="ARBA" id="ARBA00023180"/>
    </source>
</evidence>
<dbReference type="PANTHER" id="PTHR12053:SF3">
    <property type="entry name" value="CARBOXYPEPTIDASE Q"/>
    <property type="match status" value="1"/>
</dbReference>
<reference evidence="24 25" key="1">
    <citation type="submission" date="2019-11" db="EMBL/GenBank/DDBJ databases">
        <authorList>
            <person name="Cho J.-C."/>
        </authorList>
    </citation>
    <scope>NUCLEOTIDE SEQUENCE [LARGE SCALE GENOMIC DNA]</scope>
    <source>
        <strain evidence="23 24">JH1073</strain>
        <strain evidence="22 25">JH702</strain>
    </source>
</reference>
<evidence type="ECO:0000256" key="19">
    <source>
        <dbReference type="ARBA" id="ARBA00025833"/>
    </source>
</evidence>
<feature type="domain" description="Peptidase M28" evidence="21">
    <location>
        <begin position="224"/>
        <end position="421"/>
    </location>
</feature>
<evidence type="ECO:0000256" key="10">
    <source>
        <dbReference type="ARBA" id="ARBA00022729"/>
    </source>
</evidence>
<evidence type="ECO:0000256" key="20">
    <source>
        <dbReference type="ARBA" id="ARBA00033328"/>
    </source>
</evidence>
<evidence type="ECO:0000256" key="1">
    <source>
        <dbReference type="ARBA" id="ARBA00004240"/>
    </source>
</evidence>
<evidence type="ECO:0000313" key="24">
    <source>
        <dbReference type="Proteomes" id="UP001219901"/>
    </source>
</evidence>
<dbReference type="GO" id="GO:0046872">
    <property type="term" value="F:metal ion binding"/>
    <property type="evidence" value="ECO:0007669"/>
    <property type="project" value="UniProtKB-KW"/>
</dbReference>
<dbReference type="RefSeq" id="WP_342822273.1">
    <property type="nucleotide sequence ID" value="NZ_CP046146.1"/>
</dbReference>
<evidence type="ECO:0000256" key="3">
    <source>
        <dbReference type="ARBA" id="ARBA00004555"/>
    </source>
</evidence>
<comment type="subunit">
    <text evidence="19">Homodimer. The monomeric form is inactive while the homodimer is active.</text>
</comment>
<dbReference type="SUPFAM" id="SSF53187">
    <property type="entry name" value="Zn-dependent exopeptidases"/>
    <property type="match status" value="1"/>
</dbReference>
<evidence type="ECO:0000256" key="12">
    <source>
        <dbReference type="ARBA" id="ARBA00022824"/>
    </source>
</evidence>
<proteinExistence type="predicted"/>
<dbReference type="Gene3D" id="3.40.630.10">
    <property type="entry name" value="Zn peptidases"/>
    <property type="match status" value="1"/>
</dbReference>
<evidence type="ECO:0000256" key="9">
    <source>
        <dbReference type="ARBA" id="ARBA00022723"/>
    </source>
</evidence>
<dbReference type="Proteomes" id="UP001321249">
    <property type="component" value="Unassembled WGS sequence"/>
</dbReference>
<dbReference type="GO" id="GO:0070573">
    <property type="term" value="F:metallodipeptidase activity"/>
    <property type="evidence" value="ECO:0007669"/>
    <property type="project" value="InterPro"/>
</dbReference>
<dbReference type="EMBL" id="WMBE01000001">
    <property type="protein sequence ID" value="MDG0866286.1"/>
    <property type="molecule type" value="Genomic_DNA"/>
</dbReference>
<keyword evidence="8" id="KW-0645">Protease</keyword>
<comment type="subcellular location">
    <subcellularLocation>
        <location evidence="1">Endoplasmic reticulum</location>
    </subcellularLocation>
    <subcellularLocation>
        <location evidence="3">Golgi apparatus</location>
    </subcellularLocation>
    <subcellularLocation>
        <location evidence="2">Lysosome</location>
    </subcellularLocation>
    <subcellularLocation>
        <location evidence="4">Secreted</location>
    </subcellularLocation>
</comment>
<evidence type="ECO:0000256" key="16">
    <source>
        <dbReference type="ARBA" id="ARBA00023145"/>
    </source>
</evidence>
<dbReference type="GO" id="GO:0005764">
    <property type="term" value="C:lysosome"/>
    <property type="evidence" value="ECO:0007669"/>
    <property type="project" value="UniProtKB-SubCell"/>
</dbReference>
<keyword evidence="11" id="KW-0378">Hydrolase</keyword>
<keyword evidence="18" id="KW-0458">Lysosome</keyword>
<evidence type="ECO:0000313" key="22">
    <source>
        <dbReference type="EMBL" id="MDG0866286.1"/>
    </source>
</evidence>
<evidence type="ECO:0000259" key="21">
    <source>
        <dbReference type="Pfam" id="PF04389"/>
    </source>
</evidence>
<dbReference type="InterPro" id="IPR039866">
    <property type="entry name" value="CPQ"/>
</dbReference>
<dbReference type="GO" id="GO:0004180">
    <property type="term" value="F:carboxypeptidase activity"/>
    <property type="evidence" value="ECO:0007669"/>
    <property type="project" value="UniProtKB-KW"/>
</dbReference>
<evidence type="ECO:0000313" key="25">
    <source>
        <dbReference type="Proteomes" id="UP001321249"/>
    </source>
</evidence>
<evidence type="ECO:0000256" key="18">
    <source>
        <dbReference type="ARBA" id="ARBA00023228"/>
    </source>
</evidence>
<evidence type="ECO:0000256" key="5">
    <source>
        <dbReference type="ARBA" id="ARBA00014116"/>
    </source>
</evidence>
<reference evidence="23" key="2">
    <citation type="journal article" date="2023" name="Nat. Commun.">
        <title>Cultivation of marine bacteria of the SAR202 clade.</title>
        <authorList>
            <person name="Lim Y."/>
            <person name="Seo J.H."/>
            <person name="Giovannoni S.J."/>
            <person name="Kang I."/>
            <person name="Cho J.C."/>
        </authorList>
    </citation>
    <scope>NUCLEOTIDE SEQUENCE</scope>
    <source>
        <strain evidence="23">JH1073</strain>
    </source>
</reference>
<evidence type="ECO:0000256" key="6">
    <source>
        <dbReference type="ARBA" id="ARBA00022525"/>
    </source>
</evidence>
<evidence type="ECO:0000256" key="14">
    <source>
        <dbReference type="ARBA" id="ARBA00023034"/>
    </source>
</evidence>
<keyword evidence="12" id="KW-0256">Endoplasmic reticulum</keyword>
<gene>
    <name evidence="22" type="ORF">GKO46_04265</name>
    <name evidence="23" type="ORF">GKO48_04995</name>
</gene>
<dbReference type="InterPro" id="IPR007484">
    <property type="entry name" value="Peptidase_M28"/>
</dbReference>
<dbReference type="Proteomes" id="UP001219901">
    <property type="component" value="Chromosome"/>
</dbReference>
<dbReference type="Gene3D" id="3.50.30.30">
    <property type="match status" value="1"/>
</dbReference>
<keyword evidence="24" id="KW-1185">Reference proteome</keyword>
<dbReference type="AlphaFoldDB" id="A0AAJ5ZDK5"/>
<evidence type="ECO:0000256" key="8">
    <source>
        <dbReference type="ARBA" id="ARBA00022670"/>
    </source>
</evidence>
<evidence type="ECO:0000256" key="13">
    <source>
        <dbReference type="ARBA" id="ARBA00022833"/>
    </source>
</evidence>
<evidence type="ECO:0000256" key="4">
    <source>
        <dbReference type="ARBA" id="ARBA00004613"/>
    </source>
</evidence>
<name>A0AAJ5ZDK5_9CHLR</name>
<dbReference type="EMBL" id="CP046147">
    <property type="protein sequence ID" value="WFG38995.1"/>
    <property type="molecule type" value="Genomic_DNA"/>
</dbReference>
<keyword evidence="15" id="KW-0482">Metalloprotease</keyword>
<evidence type="ECO:0000256" key="15">
    <source>
        <dbReference type="ARBA" id="ARBA00023049"/>
    </source>
</evidence>
<keyword evidence="13" id="KW-0862">Zinc</keyword>
<dbReference type="GO" id="GO:0005576">
    <property type="term" value="C:extracellular region"/>
    <property type="evidence" value="ECO:0007669"/>
    <property type="project" value="UniProtKB-SubCell"/>
</dbReference>
<accession>A0AAJ5ZDK5</accession>
<organism evidence="23 24">
    <name type="scientific">Candidatus Lucifugimonas marina</name>
    <dbReference type="NCBI Taxonomy" id="3038979"/>
    <lineage>
        <taxon>Bacteria</taxon>
        <taxon>Bacillati</taxon>
        <taxon>Chloroflexota</taxon>
        <taxon>Dehalococcoidia</taxon>
        <taxon>SAR202 cluster</taxon>
        <taxon>Candidatus Lucifugimonadales</taxon>
        <taxon>Candidatus Lucifugimonadaceae</taxon>
        <taxon>Candidatus Lucifugimonas</taxon>
    </lineage>
</organism>
<evidence type="ECO:0000256" key="2">
    <source>
        <dbReference type="ARBA" id="ARBA00004371"/>
    </source>
</evidence>
<sequence length="464" mass="51155">MNWHEIDRFLMGEAWSGSLINKHLTQLADVIGPRWGGSPEDRRAAEYIRDEMEAAGLDTAKLEPFTMESWNHGEVSISLPDDNNRPIAALPFLRCKPIDVTTPLVDAGHGSPHEVDALGTAIKGAVVLATIAPEPFTAAEPFTARIVRLAKAGAACIIAIEPKTGGRMEYANSDEWLNVGPQKTAIAVVKTSSEDGAYLRRIAGSSPIVRVYVEAKYFQTEANNTVAEIKGSTHPERHLILAGHHDTVLKAPGGNDNTSGTIGVMETARIMATLVKETGVRPGMSIRFATWSAEEQHLQGARAYVARHYSEGAASREAKPLLNINLDELSTGHMKGIVLTFPHLRKFMQSQLDTMNDGLKCHVLAHMDAHSDHFPFVEQAIDASITWRWRFWGRHETANFHHEIGDAANKLNVRELKEYAGQLARLLLRLSHVSPDEWPSNPLTVDDVNQMIERDSGGHHPAFH</sequence>
<keyword evidence="14" id="KW-0333">Golgi apparatus</keyword>
<evidence type="ECO:0000256" key="7">
    <source>
        <dbReference type="ARBA" id="ARBA00022645"/>
    </source>
</evidence>
<keyword evidence="17" id="KW-0325">Glycoprotein</keyword>
<keyword evidence="16" id="KW-0865">Zymogen</keyword>
<evidence type="ECO:0000313" key="23">
    <source>
        <dbReference type="EMBL" id="WFG38995.1"/>
    </source>
</evidence>
<keyword evidence="9" id="KW-0479">Metal-binding</keyword>
<dbReference type="Pfam" id="PF04389">
    <property type="entry name" value="Peptidase_M28"/>
    <property type="match status" value="1"/>
</dbReference>
<dbReference type="PANTHER" id="PTHR12053">
    <property type="entry name" value="PROTEASE FAMILY M28 PLASMA GLUTAMATE CARBOXYPEPTIDASE-RELATED"/>
    <property type="match status" value="1"/>
</dbReference>